<reference evidence="1" key="2">
    <citation type="submission" date="2024-05" db="EMBL/GenBank/DDBJ databases">
        <title>Rhodohalobacter halophilus gen. nov., sp. nov., a moderately halophilic member of the family Balneolaceae.</title>
        <authorList>
            <person name="Xia J."/>
        </authorList>
    </citation>
    <scope>NUCLEOTIDE SEQUENCE</scope>
    <source>
        <strain evidence="1">WB101</strain>
    </source>
</reference>
<comment type="caution">
    <text evidence="1">The sequence shown here is derived from an EMBL/GenBank/DDBJ whole genome shotgun (WGS) entry which is preliminary data.</text>
</comment>
<name>A0ABS9KEJ8_9BACT</name>
<dbReference type="RefSeq" id="WP_237854633.1">
    <property type="nucleotide sequence ID" value="NZ_JAKLWS010000014.1"/>
</dbReference>
<sequence>MKLNKDIIKKLVGMAQNVHPDEIGCDECFDQIHEFAEIKLQGKEAKKAMPLVQDHLDKCGECREEFHALLEAMKILNE</sequence>
<evidence type="ECO:0000313" key="1">
    <source>
        <dbReference type="EMBL" id="MCG2589270.1"/>
    </source>
</evidence>
<proteinExistence type="predicted"/>
<keyword evidence="2" id="KW-1185">Reference proteome</keyword>
<dbReference type="EMBL" id="JAKLWS010000014">
    <property type="protein sequence ID" value="MCG2589270.1"/>
    <property type="molecule type" value="Genomic_DNA"/>
</dbReference>
<gene>
    <name evidence="1" type="ORF">L6773_11890</name>
</gene>
<accession>A0ABS9KEJ8</accession>
<organism evidence="1 2">
    <name type="scientific">Rhodohalobacter sulfatireducens</name>
    <dbReference type="NCBI Taxonomy" id="2911366"/>
    <lineage>
        <taxon>Bacteria</taxon>
        <taxon>Pseudomonadati</taxon>
        <taxon>Balneolota</taxon>
        <taxon>Balneolia</taxon>
        <taxon>Balneolales</taxon>
        <taxon>Balneolaceae</taxon>
        <taxon>Rhodohalobacter</taxon>
    </lineage>
</organism>
<evidence type="ECO:0000313" key="2">
    <source>
        <dbReference type="Proteomes" id="UP001165366"/>
    </source>
</evidence>
<dbReference type="Proteomes" id="UP001165366">
    <property type="component" value="Unassembled WGS sequence"/>
</dbReference>
<reference evidence="1" key="1">
    <citation type="submission" date="2022-01" db="EMBL/GenBank/DDBJ databases">
        <authorList>
            <person name="Wang Y."/>
        </authorList>
    </citation>
    <scope>NUCLEOTIDE SEQUENCE</scope>
    <source>
        <strain evidence="1">WB101</strain>
    </source>
</reference>
<evidence type="ECO:0008006" key="3">
    <source>
        <dbReference type="Google" id="ProtNLM"/>
    </source>
</evidence>
<protein>
    <recommendedName>
        <fullName evidence="3">Zinc-finger domain-containing protein</fullName>
    </recommendedName>
</protein>